<reference evidence="1 2" key="1">
    <citation type="submission" date="2020-08" db="EMBL/GenBank/DDBJ databases">
        <title>Genomic Encyclopedia of Type Strains, Phase IV (KMG-IV): sequencing the most valuable type-strain genomes for metagenomic binning, comparative biology and taxonomic classification.</title>
        <authorList>
            <person name="Goeker M."/>
        </authorList>
    </citation>
    <scope>NUCLEOTIDE SEQUENCE [LARGE SCALE GENOMIC DNA]</scope>
    <source>
        <strain evidence="1 2">DSM 19371</strain>
    </source>
</reference>
<evidence type="ECO:0000313" key="1">
    <source>
        <dbReference type="EMBL" id="MBB4147664.1"/>
    </source>
</evidence>
<dbReference type="Proteomes" id="UP000590524">
    <property type="component" value="Unassembled WGS sequence"/>
</dbReference>
<dbReference type="EMBL" id="JACIEU010000005">
    <property type="protein sequence ID" value="MBB4147664.1"/>
    <property type="molecule type" value="Genomic_DNA"/>
</dbReference>
<dbReference type="AlphaFoldDB" id="A0A7W6LNP7"/>
<evidence type="ECO:0000313" key="2">
    <source>
        <dbReference type="Proteomes" id="UP000590524"/>
    </source>
</evidence>
<accession>A0A7W6LNP7</accession>
<dbReference type="InterPro" id="IPR005358">
    <property type="entry name" value="Puta_zinc/iron-chelating_dom"/>
</dbReference>
<name>A0A7W6LNP7_9SPHN</name>
<gene>
    <name evidence="1" type="ORF">GGQ90_001439</name>
</gene>
<dbReference type="RefSeq" id="WP_188081488.1">
    <property type="nucleotide sequence ID" value="NZ_JACIEU010000005.1"/>
</dbReference>
<comment type="caution">
    <text evidence="1">The sequence shown here is derived from an EMBL/GenBank/DDBJ whole genome shotgun (WGS) entry which is preliminary data.</text>
</comment>
<dbReference type="Pfam" id="PF03692">
    <property type="entry name" value="CxxCxxCC"/>
    <property type="match status" value="1"/>
</dbReference>
<keyword evidence="2" id="KW-1185">Reference proteome</keyword>
<sequence length="264" mass="28270">MNSNPEQGTEAASALQFSCTSCGRCCNGLRLLLSLSEAITWLDHGGRVELLCDAAPALEFPEGSSEAYRAARAAPATSHALPVTISVLPTAVFDGPCPNLQADMRCGAYDRRPNACRIYPAEIRPDRRIVPAEKLCPPQAWDADQPLFSHPITGMADAVTATAIDHARATGMDDVARKTRLLALLGINQAALANEGYAIWKPAPARLLDALREVMDGGLPTDAAPLQVEIVSLRAETRRMMAEAQGGDALPDTTRGYEYLPLYG</sequence>
<protein>
    <submittedName>
        <fullName evidence="1">Fe-S-cluster containining protein</fullName>
    </submittedName>
</protein>
<organism evidence="1 2">
    <name type="scientific">Sphingobium scionense</name>
    <dbReference type="NCBI Taxonomy" id="1404341"/>
    <lineage>
        <taxon>Bacteria</taxon>
        <taxon>Pseudomonadati</taxon>
        <taxon>Pseudomonadota</taxon>
        <taxon>Alphaproteobacteria</taxon>
        <taxon>Sphingomonadales</taxon>
        <taxon>Sphingomonadaceae</taxon>
        <taxon>Sphingobium</taxon>
    </lineage>
</organism>
<proteinExistence type="predicted"/>